<evidence type="ECO:0000256" key="1">
    <source>
        <dbReference type="SAM" id="MobiDB-lite"/>
    </source>
</evidence>
<sequence length="722" mass="79968">SAELGLSTIPAVKTDRKKAGKGIQMEDTTEEEPPPGPADRVGRPFPFVSLRAEACDADVLFFLSECLRGLGTLRPTSWSTLSGEPAVWELSWTGPRQVLPLLAVLQNRDDGFLLGTTRLTEFTSLVGLAFPSFAPEILSVPFGGRAAGVIQRGGETTGVADSRGTSPSLCENFRAHCHGLGETAHLAGRIALGGKFLCRSVELVYGTRGPFYVWRFDFLLSLPSGQQAGEAADSGGMRDEQSENEKPQAAVEGTVGVDKEGEGTAGSKGRRRREAQHRGGRNQKAKELSVNQKGETALETENAAGDRSGSPAGEKTGKETQDPPHDAMADAVSLLSPERRFCTSFCYCLDFPPVGISRRRQHRWLRICMKDLCLHCRWTGTLSSIRSGESFLQFLDTRGIGDLSPAAEPESAFRDPRGEQAVSLLTPKSVSRGSQFAFVDVRKTRKQRAHLASAAMRTHLPHRNRRRPVNIFRVKPPRPEWRRRPVTSEDRLRFNRGRGRFSAPLDLPSDWLKRVPPLDTLRRSAAYRYLDSRKGSMRSLAVPTRVSNKGQEWEQKRWASFVASHCLSFGSHWKFCLRKWNHATRKALQRRGREDSGMREEEGGREGGDPGQDTRVACVTFSYPDRSIGSLPAQALRKRTDSISPAVPGAVAKDGARGETNVNSTGQQESESDALQLKRGKAEQKKKKRPQLVGPSKRIEDILVRRAKTFVQRHNQTRTEEW</sequence>
<feature type="compositionally biased region" description="Basic and acidic residues" evidence="1">
    <location>
        <begin position="315"/>
        <end position="326"/>
    </location>
</feature>
<feature type="region of interest" description="Disordered" evidence="1">
    <location>
        <begin position="227"/>
        <end position="326"/>
    </location>
</feature>
<feature type="non-terminal residue" evidence="2">
    <location>
        <position position="1"/>
    </location>
</feature>
<dbReference type="EMBL" id="CDMZ01004231">
    <property type="protein sequence ID" value="CEM49093.1"/>
    <property type="molecule type" value="Genomic_DNA"/>
</dbReference>
<feature type="region of interest" description="Disordered" evidence="1">
    <location>
        <begin position="632"/>
        <end position="699"/>
    </location>
</feature>
<feature type="compositionally biased region" description="Basic and acidic residues" evidence="1">
    <location>
        <begin position="591"/>
        <end position="608"/>
    </location>
</feature>
<gene>
    <name evidence="2" type="ORF">Cvel_9207</name>
</gene>
<dbReference type="VEuPathDB" id="CryptoDB:Cvel_9207"/>
<evidence type="ECO:0000313" key="2">
    <source>
        <dbReference type="EMBL" id="CEM49093.1"/>
    </source>
</evidence>
<feature type="region of interest" description="Disordered" evidence="1">
    <location>
        <begin position="587"/>
        <end position="615"/>
    </location>
</feature>
<protein>
    <submittedName>
        <fullName evidence="2">Uncharacterized protein</fullName>
    </submittedName>
</protein>
<organism evidence="2">
    <name type="scientific">Chromera velia CCMP2878</name>
    <dbReference type="NCBI Taxonomy" id="1169474"/>
    <lineage>
        <taxon>Eukaryota</taxon>
        <taxon>Sar</taxon>
        <taxon>Alveolata</taxon>
        <taxon>Colpodellida</taxon>
        <taxon>Chromeraceae</taxon>
        <taxon>Chromera</taxon>
    </lineage>
</organism>
<reference evidence="2" key="1">
    <citation type="submission" date="2014-11" db="EMBL/GenBank/DDBJ databases">
        <authorList>
            <person name="Otto D Thomas"/>
            <person name="Naeem Raeece"/>
        </authorList>
    </citation>
    <scope>NUCLEOTIDE SEQUENCE</scope>
</reference>
<feature type="compositionally biased region" description="Basic and acidic residues" evidence="1">
    <location>
        <begin position="236"/>
        <end position="246"/>
    </location>
</feature>
<name>A0A0G4HX78_9ALVE</name>
<feature type="compositionally biased region" description="Polar residues" evidence="1">
    <location>
        <begin position="660"/>
        <end position="669"/>
    </location>
</feature>
<proteinExistence type="predicted"/>
<feature type="compositionally biased region" description="Basic residues" evidence="1">
    <location>
        <begin position="268"/>
        <end position="283"/>
    </location>
</feature>
<dbReference type="AlphaFoldDB" id="A0A0G4HX78"/>
<accession>A0A0G4HX78</accession>
<feature type="region of interest" description="Disordered" evidence="1">
    <location>
        <begin position="1"/>
        <end position="42"/>
    </location>
</feature>